<dbReference type="Proteomes" id="UP001318040">
    <property type="component" value="Chromosome 35"/>
</dbReference>
<protein>
    <submittedName>
        <fullName evidence="4">Uncharacterized protein LOC116948773 isoform X1</fullName>
    </submittedName>
</protein>
<keyword evidence="3" id="KW-1185">Reference proteome</keyword>
<evidence type="ECO:0000313" key="3">
    <source>
        <dbReference type="Proteomes" id="UP001318040"/>
    </source>
</evidence>
<dbReference type="InterPro" id="IPR031486">
    <property type="entry name" value="TMEM215"/>
</dbReference>
<evidence type="ECO:0000313" key="4">
    <source>
        <dbReference type="RefSeq" id="XP_032821733.1"/>
    </source>
</evidence>
<keyword evidence="2" id="KW-0812">Transmembrane</keyword>
<keyword evidence="2" id="KW-0472">Membrane</keyword>
<dbReference type="AlphaFoldDB" id="A0AAJ7TS59"/>
<dbReference type="PANTHER" id="PTHR31922:SF2">
    <property type="entry name" value="TRANSMEMBRANE PROTEIN 215"/>
    <property type="match status" value="1"/>
</dbReference>
<keyword evidence="2" id="KW-1133">Transmembrane helix</keyword>
<evidence type="ECO:0000256" key="2">
    <source>
        <dbReference type="SAM" id="Phobius"/>
    </source>
</evidence>
<feature type="region of interest" description="Disordered" evidence="1">
    <location>
        <begin position="133"/>
        <end position="153"/>
    </location>
</feature>
<dbReference type="Pfam" id="PF15746">
    <property type="entry name" value="TMEM215"/>
    <property type="match status" value="1"/>
</dbReference>
<evidence type="ECO:0000256" key="1">
    <source>
        <dbReference type="SAM" id="MobiDB-lite"/>
    </source>
</evidence>
<name>A0AAJ7TS59_PETMA</name>
<feature type="transmembrane region" description="Helical" evidence="2">
    <location>
        <begin position="59"/>
        <end position="77"/>
    </location>
</feature>
<sequence>MHFLSSAVLVEADQRMHADNINARTGVTVGVLSVFLVFGFMFTVSGFRGESLGGVPLMALGPSIFLPSLGIITFTVWTRGCSNCPVSVFKKSDRGTIRYAEHRSSVVSEAEERQYSQGKPSSHDGPYVVTEIGAGSPAASQTPPRPPPARSHSAACTVDIDWSSVEQQGSQGATALAAIYRPVACCGPASRRLARVLPCDVCAHCAALVSGGVSLGAQPSFTCAVLIERSTLVLFPSRGGSSPGCCEAPASRCHPGGMASVTTQVWNRLPSCFYYNS</sequence>
<feature type="region of interest" description="Disordered" evidence="1">
    <location>
        <begin position="108"/>
        <end position="127"/>
    </location>
</feature>
<dbReference type="RefSeq" id="XP_032821733.1">
    <property type="nucleotide sequence ID" value="XM_032965842.1"/>
</dbReference>
<gene>
    <name evidence="4" type="primary">LOC116948773</name>
</gene>
<dbReference type="KEGG" id="pmrn:116948773"/>
<dbReference type="PANTHER" id="PTHR31922">
    <property type="entry name" value="TRANSMEMBRANE PROTEIN 215"/>
    <property type="match status" value="1"/>
</dbReference>
<proteinExistence type="predicted"/>
<accession>A0AAJ7TS59</accession>
<reference evidence="4" key="1">
    <citation type="submission" date="2025-08" db="UniProtKB">
        <authorList>
            <consortium name="RefSeq"/>
        </authorList>
    </citation>
    <scope>IDENTIFICATION</scope>
    <source>
        <tissue evidence="4">Sperm</tissue>
    </source>
</reference>
<organism evidence="3 4">
    <name type="scientific">Petromyzon marinus</name>
    <name type="common">Sea lamprey</name>
    <dbReference type="NCBI Taxonomy" id="7757"/>
    <lineage>
        <taxon>Eukaryota</taxon>
        <taxon>Metazoa</taxon>
        <taxon>Chordata</taxon>
        <taxon>Craniata</taxon>
        <taxon>Vertebrata</taxon>
        <taxon>Cyclostomata</taxon>
        <taxon>Hyperoartia</taxon>
        <taxon>Petromyzontiformes</taxon>
        <taxon>Petromyzontidae</taxon>
        <taxon>Petromyzon</taxon>
    </lineage>
</organism>
<feature type="transmembrane region" description="Helical" evidence="2">
    <location>
        <begin position="28"/>
        <end position="47"/>
    </location>
</feature>